<dbReference type="AlphaFoldDB" id="A0A4R6DRL2"/>
<reference evidence="1 2" key="1">
    <citation type="submission" date="2019-03" db="EMBL/GenBank/DDBJ databases">
        <title>Genomic Encyclopedia of Type Strains, Phase IV (KMG-IV): sequencing the most valuable type-strain genomes for metagenomic binning, comparative biology and taxonomic classification.</title>
        <authorList>
            <person name="Goeker M."/>
        </authorList>
    </citation>
    <scope>NUCLEOTIDE SEQUENCE [LARGE SCALE GENOMIC DNA]</scope>
    <source>
        <strain evidence="1 2">DSM 12121</strain>
    </source>
</reference>
<evidence type="ECO:0000313" key="1">
    <source>
        <dbReference type="EMBL" id="TDN47731.1"/>
    </source>
</evidence>
<dbReference type="RefSeq" id="WP_133594027.1">
    <property type="nucleotide sequence ID" value="NZ_SNVV01000018.1"/>
</dbReference>
<keyword evidence="2" id="KW-1185">Reference proteome</keyword>
<protein>
    <submittedName>
        <fullName evidence="1">Uncharacterized protein</fullName>
    </submittedName>
</protein>
<dbReference type="EMBL" id="SNVV01000018">
    <property type="protein sequence ID" value="TDN47731.1"/>
    <property type="molecule type" value="Genomic_DNA"/>
</dbReference>
<organism evidence="1 2">
    <name type="scientific">Azoarcus indigens</name>
    <dbReference type="NCBI Taxonomy" id="29545"/>
    <lineage>
        <taxon>Bacteria</taxon>
        <taxon>Pseudomonadati</taxon>
        <taxon>Pseudomonadota</taxon>
        <taxon>Betaproteobacteria</taxon>
        <taxon>Rhodocyclales</taxon>
        <taxon>Zoogloeaceae</taxon>
        <taxon>Azoarcus</taxon>
    </lineage>
</organism>
<proteinExistence type="predicted"/>
<dbReference type="Proteomes" id="UP000295129">
    <property type="component" value="Unassembled WGS sequence"/>
</dbReference>
<sequence>MLTLRSTGIYVVRIATGLMKQACGDAPPGIAEVGGITISVGLALASGRDGEAGVPLKRVDHALRQAQHAGCNRVVKAPPPVQEAVLSD</sequence>
<comment type="caution">
    <text evidence="1">The sequence shown here is derived from an EMBL/GenBank/DDBJ whole genome shotgun (WGS) entry which is preliminary data.</text>
</comment>
<accession>A0A4R6DRL2</accession>
<evidence type="ECO:0000313" key="2">
    <source>
        <dbReference type="Proteomes" id="UP000295129"/>
    </source>
</evidence>
<gene>
    <name evidence="1" type="ORF">C7389_11840</name>
</gene>
<name>A0A4R6DRL2_9RHOO</name>